<feature type="domain" description="GTPase HflX N-terminal" evidence="7">
    <location>
        <begin position="2"/>
        <end position="71"/>
    </location>
</feature>
<comment type="subcellular location">
    <subcellularLocation>
        <location evidence="1">Cytoplasm</location>
    </subcellularLocation>
</comment>
<dbReference type="InterPro" id="IPR042108">
    <property type="entry name" value="GTPase_HflX_N_sf"/>
</dbReference>
<evidence type="ECO:0000256" key="5">
    <source>
        <dbReference type="ARBA" id="ARBA00022842"/>
    </source>
</evidence>
<evidence type="ECO:0000256" key="4">
    <source>
        <dbReference type="ARBA" id="ARBA00022741"/>
    </source>
</evidence>
<organism evidence="8">
    <name type="scientific">marine sediment metagenome</name>
    <dbReference type="NCBI Taxonomy" id="412755"/>
    <lineage>
        <taxon>unclassified sequences</taxon>
        <taxon>metagenomes</taxon>
        <taxon>ecological metagenomes</taxon>
    </lineage>
</organism>
<dbReference type="GO" id="GO:0005737">
    <property type="term" value="C:cytoplasm"/>
    <property type="evidence" value="ECO:0007669"/>
    <property type="project" value="UniProtKB-SubCell"/>
</dbReference>
<dbReference type="AlphaFoldDB" id="X1G2X4"/>
<keyword evidence="2" id="KW-0963">Cytoplasm</keyword>
<accession>X1G2X4</accession>
<reference evidence="8" key="1">
    <citation type="journal article" date="2014" name="Front. Microbiol.">
        <title>High frequency of phylogenetically diverse reductive dehalogenase-homologous genes in deep subseafloor sedimentary metagenomes.</title>
        <authorList>
            <person name="Kawai M."/>
            <person name="Futagami T."/>
            <person name="Toyoda A."/>
            <person name="Takaki Y."/>
            <person name="Nishi S."/>
            <person name="Hori S."/>
            <person name="Arai W."/>
            <person name="Tsubouchi T."/>
            <person name="Morono Y."/>
            <person name="Uchiyama I."/>
            <person name="Ito T."/>
            <person name="Fujiyama A."/>
            <person name="Inagaki F."/>
            <person name="Takami H."/>
        </authorList>
    </citation>
    <scope>NUCLEOTIDE SEQUENCE</scope>
    <source>
        <strain evidence="8">Expedition CK06-06</strain>
    </source>
</reference>
<keyword evidence="5" id="KW-0460">Magnesium</keyword>
<dbReference type="GO" id="GO:0043022">
    <property type="term" value="F:ribosome binding"/>
    <property type="evidence" value="ECO:0007669"/>
    <property type="project" value="TreeGrafter"/>
</dbReference>
<dbReference type="Gene3D" id="3.40.50.11060">
    <property type="entry name" value="GTPase HflX, N-terminal domain"/>
    <property type="match status" value="1"/>
</dbReference>
<sequence>MTKIVQNRSLPDKTFYVGKGKVDELLNLSRETKADLIIFDDELTPTQQRNLEEKIRVKIIDRTQLILDIFAKRAYSAAGKLQVELAQLTY</sequence>
<dbReference type="PANTHER" id="PTHR10229">
    <property type="entry name" value="GTP-BINDING PROTEIN HFLX"/>
    <property type="match status" value="1"/>
</dbReference>
<dbReference type="InterPro" id="IPR025121">
    <property type="entry name" value="GTPase_HflX_N"/>
</dbReference>
<name>X1G2X4_9ZZZZ</name>
<protein>
    <recommendedName>
        <fullName evidence="7">GTPase HflX N-terminal domain-containing protein</fullName>
    </recommendedName>
</protein>
<dbReference type="EMBL" id="BARU01003782">
    <property type="protein sequence ID" value="GAH27378.1"/>
    <property type="molecule type" value="Genomic_DNA"/>
</dbReference>
<evidence type="ECO:0000259" key="7">
    <source>
        <dbReference type="Pfam" id="PF13167"/>
    </source>
</evidence>
<keyword evidence="6" id="KW-0342">GTP-binding</keyword>
<dbReference type="Pfam" id="PF13167">
    <property type="entry name" value="GTP-bdg_N"/>
    <property type="match status" value="1"/>
</dbReference>
<dbReference type="InterPro" id="IPR016496">
    <property type="entry name" value="GTPase_HflX"/>
</dbReference>
<evidence type="ECO:0000256" key="3">
    <source>
        <dbReference type="ARBA" id="ARBA00022723"/>
    </source>
</evidence>
<keyword evidence="4" id="KW-0547">Nucleotide-binding</keyword>
<evidence type="ECO:0000256" key="2">
    <source>
        <dbReference type="ARBA" id="ARBA00022490"/>
    </source>
</evidence>
<dbReference type="GO" id="GO:0046872">
    <property type="term" value="F:metal ion binding"/>
    <property type="evidence" value="ECO:0007669"/>
    <property type="project" value="UniProtKB-KW"/>
</dbReference>
<comment type="caution">
    <text evidence="8">The sequence shown here is derived from an EMBL/GenBank/DDBJ whole genome shotgun (WGS) entry which is preliminary data.</text>
</comment>
<dbReference type="PANTHER" id="PTHR10229:SF0">
    <property type="entry name" value="GTP-BINDING PROTEIN 6-RELATED"/>
    <property type="match status" value="1"/>
</dbReference>
<feature type="non-terminal residue" evidence="8">
    <location>
        <position position="90"/>
    </location>
</feature>
<gene>
    <name evidence="8" type="ORF">S03H2_07967</name>
</gene>
<dbReference type="FunFam" id="3.40.50.11060:FF:000001">
    <property type="entry name" value="GTPase HflX"/>
    <property type="match status" value="1"/>
</dbReference>
<evidence type="ECO:0000256" key="6">
    <source>
        <dbReference type="ARBA" id="ARBA00023134"/>
    </source>
</evidence>
<proteinExistence type="predicted"/>
<evidence type="ECO:0000313" key="8">
    <source>
        <dbReference type="EMBL" id="GAH27378.1"/>
    </source>
</evidence>
<evidence type="ECO:0000256" key="1">
    <source>
        <dbReference type="ARBA" id="ARBA00004496"/>
    </source>
</evidence>
<dbReference type="GO" id="GO:0005525">
    <property type="term" value="F:GTP binding"/>
    <property type="evidence" value="ECO:0007669"/>
    <property type="project" value="UniProtKB-KW"/>
</dbReference>
<keyword evidence="3" id="KW-0479">Metal-binding</keyword>